<dbReference type="Gene3D" id="3.40.50.1460">
    <property type="match status" value="1"/>
</dbReference>
<protein>
    <submittedName>
        <fullName evidence="1">Uncharacterized protein</fullName>
    </submittedName>
</protein>
<dbReference type="Proteomes" id="UP001590950">
    <property type="component" value="Unassembled WGS sequence"/>
</dbReference>
<keyword evidence="2" id="KW-1185">Reference proteome</keyword>
<organism evidence="1 2">
    <name type="scientific">Stereocaulon virgatum</name>
    <dbReference type="NCBI Taxonomy" id="373712"/>
    <lineage>
        <taxon>Eukaryota</taxon>
        <taxon>Fungi</taxon>
        <taxon>Dikarya</taxon>
        <taxon>Ascomycota</taxon>
        <taxon>Pezizomycotina</taxon>
        <taxon>Lecanoromycetes</taxon>
        <taxon>OSLEUM clade</taxon>
        <taxon>Lecanoromycetidae</taxon>
        <taxon>Lecanorales</taxon>
        <taxon>Lecanorineae</taxon>
        <taxon>Stereocaulaceae</taxon>
        <taxon>Stereocaulon</taxon>
    </lineage>
</organism>
<reference evidence="1 2" key="1">
    <citation type="submission" date="2024-09" db="EMBL/GenBank/DDBJ databases">
        <title>Rethinking Asexuality: The Enigmatic Case of Functional Sexual Genes in Lepraria (Stereocaulaceae).</title>
        <authorList>
            <person name="Doellman M."/>
            <person name="Sun Y."/>
            <person name="Barcenas-Pena A."/>
            <person name="Lumbsch H.T."/>
            <person name="Grewe F."/>
        </authorList>
    </citation>
    <scope>NUCLEOTIDE SEQUENCE [LARGE SCALE GENOMIC DNA]</scope>
    <source>
        <strain evidence="1 2">Mercado 3170</strain>
    </source>
</reference>
<proteinExistence type="predicted"/>
<evidence type="ECO:0000313" key="2">
    <source>
        <dbReference type="Proteomes" id="UP001590950"/>
    </source>
</evidence>
<gene>
    <name evidence="1" type="ORF">N7G274_005279</name>
</gene>
<dbReference type="EMBL" id="JBEFKJ010000015">
    <property type="protein sequence ID" value="KAL2042091.1"/>
    <property type="molecule type" value="Genomic_DNA"/>
</dbReference>
<sequence length="576" mass="64365">MSTSEQPAATSRKPVTKSLVVCGADDTKDAWFFGNFVGFCRALQVLGVDGEFWSCFPVRQYFEIWDSVKFGEKGPGISVEDRKELAVFTKADYNNQRKFWTHWDSSRREELPSAVLDFVKDLSEELEASDILNLILMGHGNTSGIKLGGQTLRNQALADALSRLKPGVRVNVIVQSCHSGAFVETIKAKNQKLGLIHTSSQQTQSSYPARLSISGRHRNSQFSGAFLQSLGFAVDPDASDWTLEGHINWVKRVGKGSGDKPELVADPQHHITDLALVTNFVDVLFTECNIRNFIQAANVARRVLTPPHPTTPPRPPQTTVASGPLQAAVEVIAHEVGIAEGGYDERDAGLASTGTGAKWLYDNKKISAYIYQREVLGQMGGFRWRIRIQENFFVAMAELQIKGLIDFPLAFLVPIDWNSGSDNITCMLESFSLVDESSRLSAPSSFEKLFDSPVYWLAIIIARTCTDFNRTIRYLATSGWLGNFDEAHYRSLVPKSIKPSAKEGISATRKTIPPQLGFWLPCDTSSRGILRAIIRDSMIRYRRFRTAYEACFGYGSWGDNFYFDMYIEELVEDIRC</sequence>
<evidence type="ECO:0000313" key="1">
    <source>
        <dbReference type="EMBL" id="KAL2042091.1"/>
    </source>
</evidence>
<name>A0ABR4AB37_9LECA</name>
<accession>A0ABR4AB37</accession>
<comment type="caution">
    <text evidence="1">The sequence shown here is derived from an EMBL/GenBank/DDBJ whole genome shotgun (WGS) entry which is preliminary data.</text>
</comment>